<dbReference type="InterPro" id="IPR036691">
    <property type="entry name" value="Endo/exonu/phosph_ase_sf"/>
</dbReference>
<dbReference type="AlphaFoldDB" id="A0A445DX06"/>
<comment type="caution">
    <text evidence="1">The sequence shown here is derived from an EMBL/GenBank/DDBJ whole genome shotgun (WGS) entry which is preliminary data.</text>
</comment>
<dbReference type="Gene3D" id="3.60.10.10">
    <property type="entry name" value="Endonuclease/exonuclease/phosphatase"/>
    <property type="match status" value="1"/>
</dbReference>
<protein>
    <recommendedName>
        <fullName evidence="3">Endonuclease/exonuclease/phosphatase domain-containing protein</fullName>
    </recommendedName>
</protein>
<dbReference type="EMBL" id="SDMP01000003">
    <property type="protein sequence ID" value="RYR67697.1"/>
    <property type="molecule type" value="Genomic_DNA"/>
</dbReference>
<evidence type="ECO:0008006" key="3">
    <source>
        <dbReference type="Google" id="ProtNLM"/>
    </source>
</evidence>
<reference evidence="1 2" key="1">
    <citation type="submission" date="2019-01" db="EMBL/GenBank/DDBJ databases">
        <title>Sequencing of cultivated peanut Arachis hypogaea provides insights into genome evolution and oil improvement.</title>
        <authorList>
            <person name="Chen X."/>
        </authorList>
    </citation>
    <scope>NUCLEOTIDE SEQUENCE [LARGE SCALE GENOMIC DNA]</scope>
    <source>
        <strain evidence="2">cv. Fuhuasheng</strain>
        <tissue evidence="1">Leaves</tissue>
    </source>
</reference>
<dbReference type="Proteomes" id="UP000289738">
    <property type="component" value="Chromosome A03"/>
</dbReference>
<evidence type="ECO:0000313" key="2">
    <source>
        <dbReference type="Proteomes" id="UP000289738"/>
    </source>
</evidence>
<organism evidence="1 2">
    <name type="scientific">Arachis hypogaea</name>
    <name type="common">Peanut</name>
    <dbReference type="NCBI Taxonomy" id="3818"/>
    <lineage>
        <taxon>Eukaryota</taxon>
        <taxon>Viridiplantae</taxon>
        <taxon>Streptophyta</taxon>
        <taxon>Embryophyta</taxon>
        <taxon>Tracheophyta</taxon>
        <taxon>Spermatophyta</taxon>
        <taxon>Magnoliopsida</taxon>
        <taxon>eudicotyledons</taxon>
        <taxon>Gunneridae</taxon>
        <taxon>Pentapetalae</taxon>
        <taxon>rosids</taxon>
        <taxon>fabids</taxon>
        <taxon>Fabales</taxon>
        <taxon>Fabaceae</taxon>
        <taxon>Papilionoideae</taxon>
        <taxon>50 kb inversion clade</taxon>
        <taxon>dalbergioids sensu lato</taxon>
        <taxon>Dalbergieae</taxon>
        <taxon>Pterocarpus clade</taxon>
        <taxon>Arachis</taxon>
    </lineage>
</organism>
<accession>A0A445DX06</accession>
<dbReference type="PANTHER" id="PTHR33710">
    <property type="entry name" value="BNAC02G09200D PROTEIN"/>
    <property type="match status" value="1"/>
</dbReference>
<dbReference type="PANTHER" id="PTHR33710:SF71">
    <property type="entry name" value="ENDONUCLEASE_EXONUCLEASE_PHOSPHATASE DOMAIN-CONTAINING PROTEIN"/>
    <property type="match status" value="1"/>
</dbReference>
<keyword evidence="2" id="KW-1185">Reference proteome</keyword>
<name>A0A445DX06_ARAHY</name>
<dbReference type="SUPFAM" id="SSF56219">
    <property type="entry name" value="DNase I-like"/>
    <property type="match status" value="1"/>
</dbReference>
<evidence type="ECO:0000313" key="1">
    <source>
        <dbReference type="EMBL" id="RYR67697.1"/>
    </source>
</evidence>
<gene>
    <name evidence="1" type="ORF">Ahy_A03g014089</name>
</gene>
<sequence>MPWCALGDFNPLLYEYERRKGTRNNDRGACEELMDLGYSGWPFTWRRGNLMERLDRGLGNLDWNITFPEASIMHLPMFKSNHSPLFL</sequence>
<proteinExistence type="predicted"/>